<evidence type="ECO:0000256" key="4">
    <source>
        <dbReference type="ARBA" id="ARBA00022989"/>
    </source>
</evidence>
<evidence type="ECO:0000256" key="9">
    <source>
        <dbReference type="SAM" id="MobiDB-lite"/>
    </source>
</evidence>
<keyword evidence="7" id="KW-0325">Glycoprotein</keyword>
<dbReference type="GO" id="GO:0005737">
    <property type="term" value="C:cytoplasm"/>
    <property type="evidence" value="ECO:0007669"/>
    <property type="project" value="TreeGrafter"/>
</dbReference>
<dbReference type="SUPFAM" id="SSF54631">
    <property type="entry name" value="CBS-domain pair"/>
    <property type="match status" value="1"/>
</dbReference>
<evidence type="ECO:0000256" key="1">
    <source>
        <dbReference type="ARBA" id="ARBA00004141"/>
    </source>
</evidence>
<evidence type="ECO:0000256" key="5">
    <source>
        <dbReference type="ARBA" id="ARBA00023122"/>
    </source>
</evidence>
<feature type="domain" description="CNNM transmembrane" evidence="11">
    <location>
        <begin position="9"/>
        <end position="236"/>
    </location>
</feature>
<feature type="compositionally biased region" description="Polar residues" evidence="9">
    <location>
        <begin position="598"/>
        <end position="618"/>
    </location>
</feature>
<proteinExistence type="predicted"/>
<gene>
    <name evidence="12" type="ORF">OLC1_LOCUS4004</name>
</gene>
<keyword evidence="3" id="KW-0677">Repeat</keyword>
<keyword evidence="2 8" id="KW-0812">Transmembrane</keyword>
<feature type="compositionally biased region" description="Polar residues" evidence="9">
    <location>
        <begin position="553"/>
        <end position="562"/>
    </location>
</feature>
<feature type="transmembrane region" description="Helical" evidence="10">
    <location>
        <begin position="98"/>
        <end position="116"/>
    </location>
</feature>
<feature type="compositionally biased region" description="Polar residues" evidence="9">
    <location>
        <begin position="374"/>
        <end position="387"/>
    </location>
</feature>
<dbReference type="PANTHER" id="PTHR12064">
    <property type="entry name" value="METAL TRANSPORTER CNNM"/>
    <property type="match status" value="1"/>
</dbReference>
<evidence type="ECO:0000313" key="12">
    <source>
        <dbReference type="EMBL" id="CAI9092304.1"/>
    </source>
</evidence>
<dbReference type="Proteomes" id="UP001161247">
    <property type="component" value="Chromosome 1"/>
</dbReference>
<evidence type="ECO:0000256" key="7">
    <source>
        <dbReference type="ARBA" id="ARBA00023180"/>
    </source>
</evidence>
<dbReference type="EMBL" id="OX459118">
    <property type="protein sequence ID" value="CAI9092304.1"/>
    <property type="molecule type" value="Genomic_DNA"/>
</dbReference>
<dbReference type="GO" id="GO:0016020">
    <property type="term" value="C:membrane"/>
    <property type="evidence" value="ECO:0007669"/>
    <property type="project" value="UniProtKB-SubCell"/>
</dbReference>
<dbReference type="Gene3D" id="3.10.580.10">
    <property type="entry name" value="CBS-domain"/>
    <property type="match status" value="2"/>
</dbReference>
<dbReference type="CDD" id="cd04590">
    <property type="entry name" value="CBS_pair_CorC_HlyC_assoc"/>
    <property type="match status" value="1"/>
</dbReference>
<feature type="region of interest" description="Disordered" evidence="9">
    <location>
        <begin position="535"/>
        <end position="562"/>
    </location>
</feature>
<feature type="transmembrane region" description="Helical" evidence="10">
    <location>
        <begin position="13"/>
        <end position="38"/>
    </location>
</feature>
<keyword evidence="13" id="KW-1185">Reference proteome</keyword>
<protein>
    <submittedName>
        <fullName evidence="12">OLC1v1027506C2</fullName>
    </submittedName>
</protein>
<dbReference type="InterPro" id="IPR044751">
    <property type="entry name" value="Ion_transp-like_CBS"/>
</dbReference>
<dbReference type="AlphaFoldDB" id="A0AAV1CCC9"/>
<evidence type="ECO:0000256" key="3">
    <source>
        <dbReference type="ARBA" id="ARBA00022737"/>
    </source>
</evidence>
<dbReference type="PANTHER" id="PTHR12064:SF72">
    <property type="entry name" value="CBS DOMAIN PROTEIN"/>
    <property type="match status" value="1"/>
</dbReference>
<dbReference type="InterPro" id="IPR002550">
    <property type="entry name" value="CNNM"/>
</dbReference>
<dbReference type="InterPro" id="IPR045095">
    <property type="entry name" value="ACDP"/>
</dbReference>
<dbReference type="GO" id="GO:0030026">
    <property type="term" value="P:intracellular manganese ion homeostasis"/>
    <property type="evidence" value="ECO:0007669"/>
    <property type="project" value="TreeGrafter"/>
</dbReference>
<dbReference type="InterPro" id="IPR046342">
    <property type="entry name" value="CBS_dom_sf"/>
</dbReference>
<keyword evidence="6 8" id="KW-0472">Membrane</keyword>
<evidence type="ECO:0000313" key="13">
    <source>
        <dbReference type="Proteomes" id="UP001161247"/>
    </source>
</evidence>
<feature type="region of interest" description="Disordered" evidence="9">
    <location>
        <begin position="374"/>
        <end position="400"/>
    </location>
</feature>
<evidence type="ECO:0000256" key="8">
    <source>
        <dbReference type="PROSITE-ProRule" id="PRU01193"/>
    </source>
</evidence>
<dbReference type="FunFam" id="3.10.580.10:FF:000015">
    <property type="entry name" value="DUF21 domain-containing protein"/>
    <property type="match status" value="1"/>
</dbReference>
<dbReference type="PROSITE" id="PS51846">
    <property type="entry name" value="CNNM"/>
    <property type="match status" value="1"/>
</dbReference>
<comment type="subcellular location">
    <subcellularLocation>
        <location evidence="1">Membrane</location>
        <topology evidence="1">Multi-pass membrane protein</topology>
    </subcellularLocation>
</comment>
<evidence type="ECO:0000256" key="10">
    <source>
        <dbReference type="SAM" id="Phobius"/>
    </source>
</evidence>
<dbReference type="GO" id="GO:0010960">
    <property type="term" value="P:magnesium ion homeostasis"/>
    <property type="evidence" value="ECO:0007669"/>
    <property type="project" value="InterPro"/>
</dbReference>
<reference evidence="12" key="1">
    <citation type="submission" date="2023-03" db="EMBL/GenBank/DDBJ databases">
        <authorList>
            <person name="Julca I."/>
        </authorList>
    </citation>
    <scope>NUCLEOTIDE SEQUENCE</scope>
</reference>
<evidence type="ECO:0000256" key="6">
    <source>
        <dbReference type="ARBA" id="ARBA00023136"/>
    </source>
</evidence>
<evidence type="ECO:0000259" key="11">
    <source>
        <dbReference type="PROSITE" id="PS51846"/>
    </source>
</evidence>
<name>A0AAV1CCC9_OLDCO</name>
<organism evidence="12 13">
    <name type="scientific">Oldenlandia corymbosa var. corymbosa</name>
    <dbReference type="NCBI Taxonomy" id="529605"/>
    <lineage>
        <taxon>Eukaryota</taxon>
        <taxon>Viridiplantae</taxon>
        <taxon>Streptophyta</taxon>
        <taxon>Embryophyta</taxon>
        <taxon>Tracheophyta</taxon>
        <taxon>Spermatophyta</taxon>
        <taxon>Magnoliopsida</taxon>
        <taxon>eudicotyledons</taxon>
        <taxon>Gunneridae</taxon>
        <taxon>Pentapetalae</taxon>
        <taxon>asterids</taxon>
        <taxon>lamiids</taxon>
        <taxon>Gentianales</taxon>
        <taxon>Rubiaceae</taxon>
        <taxon>Rubioideae</taxon>
        <taxon>Spermacoceae</taxon>
        <taxon>Hedyotis-Oldenlandia complex</taxon>
        <taxon>Oldenlandia</taxon>
    </lineage>
</organism>
<evidence type="ECO:0000256" key="2">
    <source>
        <dbReference type="ARBA" id="ARBA00022692"/>
    </source>
</evidence>
<sequence length="645" mass="71577">MEEDDVACCEPKFWVYLTLCLVLLTFAFLTSGLSLGLFSYSQVDLEVLVKAGLPHQRKNAASILPLVKNQYLLLCTLLIAKSLALEALPIFLDRIIPFWAAILISVTIVLSFAEVIPQAVCSRYGLSFSAKFVLFVRLLQLIMFPVSYPVSKVAVTVYITSLLLDNLTFYVQRIDTLLVGICEKIDHWCFGLMRLQLLDWLLGKDSSTFLGRGQLRTLVDLLSVKAGRGGELTDDETTIITGALDMTEKTAKDAMTPISKTFSLDITAVLDMHTMGLIMSKGHSRVPFYSGNPKNIIGLVLVKNLIFCDPEEKVPLQHITLRRIPRVYDNWPLYDVLKLFQKGHSHMAVVVRSHEHGNGEIKVKQTTQFRDIASQSNSPLSTTQVKGDNSPFRQGEPLTDSLNPTDIEAQINTFHNVGTPTPCSNLSDQSSKWEEEVGNISPDELESLKDKYTDEEVIGIITMEDVMEELLQEEILDETDLNVLHKIRMHHLPWTIKSTASSPGWSTGSQIQWKTPATSDFSSYYNTPILHSPMSPHSPSTLMRPTAFPCSPGKSNLGSPSGFQIRWSTPSSSFSSGSYNTTPVLNSPMSPYVPSPLTRPTLQASPRKSNLGSPSSASWYAVLPLSPSKQVSRKSYEKLRNAGIS</sequence>
<accession>A0AAV1CCC9</accession>
<keyword evidence="4 8" id="KW-1133">Transmembrane helix</keyword>
<feature type="region of interest" description="Disordered" evidence="9">
    <location>
        <begin position="585"/>
        <end position="618"/>
    </location>
</feature>
<dbReference type="Pfam" id="PF01595">
    <property type="entry name" value="CNNM"/>
    <property type="match status" value="1"/>
</dbReference>
<keyword evidence="5" id="KW-0129">CBS domain</keyword>